<dbReference type="GO" id="GO:0005886">
    <property type="term" value="C:plasma membrane"/>
    <property type="evidence" value="ECO:0007669"/>
    <property type="project" value="UniProtKB-SubCell"/>
</dbReference>
<keyword evidence="8" id="KW-0472">Membrane</keyword>
<dbReference type="PROSITE" id="PS50893">
    <property type="entry name" value="ABC_TRANSPORTER_2"/>
    <property type="match status" value="1"/>
</dbReference>
<evidence type="ECO:0000256" key="8">
    <source>
        <dbReference type="ARBA" id="ARBA00023136"/>
    </source>
</evidence>
<dbReference type="GO" id="GO:0015421">
    <property type="term" value="F:ABC-type oligopeptide transporter activity"/>
    <property type="evidence" value="ECO:0007669"/>
    <property type="project" value="TreeGrafter"/>
</dbReference>
<dbReference type="Pfam" id="PF00005">
    <property type="entry name" value="ABC_tran"/>
    <property type="match status" value="1"/>
</dbReference>
<evidence type="ECO:0000256" key="5">
    <source>
        <dbReference type="ARBA" id="ARBA00022741"/>
    </source>
</evidence>
<dbReference type="EMBL" id="QAOH01000039">
    <property type="protein sequence ID" value="PTQ65033.1"/>
    <property type="molecule type" value="Genomic_DNA"/>
</dbReference>
<evidence type="ECO:0000256" key="2">
    <source>
        <dbReference type="ARBA" id="ARBA00022448"/>
    </source>
</evidence>
<evidence type="ECO:0000256" key="3">
    <source>
        <dbReference type="ARBA" id="ARBA00022475"/>
    </source>
</evidence>
<keyword evidence="4" id="KW-0812">Transmembrane</keyword>
<gene>
    <name evidence="10" type="ORF">C8N42_1392</name>
</gene>
<dbReference type="Gene3D" id="3.40.50.300">
    <property type="entry name" value="P-loop containing nucleotide triphosphate hydrolases"/>
    <property type="match status" value="1"/>
</dbReference>
<keyword evidence="11" id="KW-1185">Reference proteome</keyword>
<accession>A0A2T5H0B6</accession>
<evidence type="ECO:0000256" key="6">
    <source>
        <dbReference type="ARBA" id="ARBA00022840"/>
    </source>
</evidence>
<dbReference type="InterPro" id="IPR027417">
    <property type="entry name" value="P-loop_NTPase"/>
</dbReference>
<keyword evidence="2" id="KW-0813">Transport</keyword>
<dbReference type="SUPFAM" id="SSF52540">
    <property type="entry name" value="P-loop containing nucleoside triphosphate hydrolases"/>
    <property type="match status" value="1"/>
</dbReference>
<dbReference type="SMART" id="SM00382">
    <property type="entry name" value="AAA"/>
    <property type="match status" value="1"/>
</dbReference>
<dbReference type="InterPro" id="IPR003593">
    <property type="entry name" value="AAA+_ATPase"/>
</dbReference>
<keyword evidence="5" id="KW-0547">Nucleotide-binding</keyword>
<dbReference type="PANTHER" id="PTHR43394:SF1">
    <property type="entry name" value="ATP-BINDING CASSETTE SUB-FAMILY B MEMBER 10, MITOCHONDRIAL"/>
    <property type="match status" value="1"/>
</dbReference>
<dbReference type="Proteomes" id="UP000244077">
    <property type="component" value="Unassembled WGS sequence"/>
</dbReference>
<comment type="caution">
    <text evidence="10">The sequence shown here is derived from an EMBL/GenBank/DDBJ whole genome shotgun (WGS) entry which is preliminary data.</text>
</comment>
<sequence>MTHKMLAAEKVCNRAGFRYTPNSAPVLDGMSLTVPEGSMTALIGASGSGKSTVARLIARFYDVGEGRIEIGGVDLRDMSEETLAAQVSQIFQDTYLVSGTIGENIRMGRGDATEAELAEVIAQAGIDEILARLPEGLETEVGEGGVRLSGGERQRITIARALLKAAPILLVDEATAALDAENQAVIAQTLHHMRGKCTMVVIAHQLSTVQMADQIAVLEGGKIVECGTPADLATHSGPYARFLAQRQEASGWRITPVG</sequence>
<evidence type="ECO:0000256" key="7">
    <source>
        <dbReference type="ARBA" id="ARBA00022989"/>
    </source>
</evidence>
<dbReference type="FunFam" id="3.40.50.300:FF:000221">
    <property type="entry name" value="Multidrug ABC transporter ATP-binding protein"/>
    <property type="match status" value="1"/>
</dbReference>
<dbReference type="GO" id="GO:0016887">
    <property type="term" value="F:ATP hydrolysis activity"/>
    <property type="evidence" value="ECO:0007669"/>
    <property type="project" value="InterPro"/>
</dbReference>
<protein>
    <submittedName>
        <fullName evidence="10">ABC transporter family protein</fullName>
    </submittedName>
</protein>
<evidence type="ECO:0000256" key="4">
    <source>
        <dbReference type="ARBA" id="ARBA00022692"/>
    </source>
</evidence>
<feature type="domain" description="ABC transporter" evidence="9">
    <location>
        <begin position="6"/>
        <end position="245"/>
    </location>
</feature>
<dbReference type="PANTHER" id="PTHR43394">
    <property type="entry name" value="ATP-DEPENDENT PERMEASE MDL1, MITOCHONDRIAL"/>
    <property type="match status" value="1"/>
</dbReference>
<dbReference type="InterPro" id="IPR039421">
    <property type="entry name" value="Type_1_exporter"/>
</dbReference>
<organism evidence="10 11">
    <name type="scientific">Celeribacter persicus</name>
    <dbReference type="NCBI Taxonomy" id="1651082"/>
    <lineage>
        <taxon>Bacteria</taxon>
        <taxon>Pseudomonadati</taxon>
        <taxon>Pseudomonadota</taxon>
        <taxon>Alphaproteobacteria</taxon>
        <taxon>Rhodobacterales</taxon>
        <taxon>Roseobacteraceae</taxon>
        <taxon>Celeribacter</taxon>
    </lineage>
</organism>
<evidence type="ECO:0000259" key="9">
    <source>
        <dbReference type="PROSITE" id="PS50893"/>
    </source>
</evidence>
<comment type="subcellular location">
    <subcellularLocation>
        <location evidence="1">Cell membrane</location>
        <topology evidence="1">Multi-pass membrane protein</topology>
    </subcellularLocation>
</comment>
<proteinExistence type="predicted"/>
<name>A0A2T5H0B6_9RHOB</name>
<evidence type="ECO:0000313" key="11">
    <source>
        <dbReference type="Proteomes" id="UP000244077"/>
    </source>
</evidence>
<dbReference type="PROSITE" id="PS00211">
    <property type="entry name" value="ABC_TRANSPORTER_1"/>
    <property type="match status" value="1"/>
</dbReference>
<dbReference type="InterPro" id="IPR017871">
    <property type="entry name" value="ABC_transporter-like_CS"/>
</dbReference>
<keyword evidence="6" id="KW-0067">ATP-binding</keyword>
<keyword evidence="7" id="KW-1133">Transmembrane helix</keyword>
<reference evidence="10 11" key="1">
    <citation type="submission" date="2018-04" db="EMBL/GenBank/DDBJ databases">
        <title>Genomic Encyclopedia of Archaeal and Bacterial Type Strains, Phase II (KMG-II): from individual species to whole genera.</title>
        <authorList>
            <person name="Goeker M."/>
        </authorList>
    </citation>
    <scope>NUCLEOTIDE SEQUENCE [LARGE SCALE GENOMIC DNA]</scope>
    <source>
        <strain evidence="10 11">DSM 100434</strain>
    </source>
</reference>
<evidence type="ECO:0000313" key="10">
    <source>
        <dbReference type="EMBL" id="PTQ65033.1"/>
    </source>
</evidence>
<keyword evidence="3" id="KW-1003">Cell membrane</keyword>
<evidence type="ECO:0000256" key="1">
    <source>
        <dbReference type="ARBA" id="ARBA00004651"/>
    </source>
</evidence>
<dbReference type="InterPro" id="IPR003439">
    <property type="entry name" value="ABC_transporter-like_ATP-bd"/>
</dbReference>
<dbReference type="AlphaFoldDB" id="A0A2T5H0B6"/>
<dbReference type="GO" id="GO:0005524">
    <property type="term" value="F:ATP binding"/>
    <property type="evidence" value="ECO:0007669"/>
    <property type="project" value="UniProtKB-KW"/>
</dbReference>